<feature type="transmembrane region" description="Helical" evidence="7">
    <location>
        <begin position="341"/>
        <end position="362"/>
    </location>
</feature>
<dbReference type="InterPro" id="IPR011701">
    <property type="entry name" value="MFS"/>
</dbReference>
<feature type="transmembrane region" description="Helical" evidence="7">
    <location>
        <begin position="101"/>
        <end position="118"/>
    </location>
</feature>
<feature type="transmembrane region" description="Helical" evidence="7">
    <location>
        <begin position="368"/>
        <end position="390"/>
    </location>
</feature>
<evidence type="ECO:0000256" key="2">
    <source>
        <dbReference type="ARBA" id="ARBA00022448"/>
    </source>
</evidence>
<evidence type="ECO:0000256" key="5">
    <source>
        <dbReference type="ARBA" id="ARBA00022989"/>
    </source>
</evidence>
<reference evidence="9 10" key="1">
    <citation type="submission" date="2015-06" db="EMBL/GenBank/DDBJ databases">
        <title>New insights into the roles of widespread benthic archaea in carbon and nitrogen cycling.</title>
        <authorList>
            <person name="Lazar C.S."/>
            <person name="Baker B.J."/>
            <person name="Seitz K.W."/>
            <person name="Hyde A.S."/>
            <person name="Dick G.J."/>
            <person name="Hinrichs K.-U."/>
            <person name="Teske A.P."/>
        </authorList>
    </citation>
    <scope>NUCLEOTIDE SEQUENCE [LARGE SCALE GENOMIC DNA]</scope>
    <source>
        <strain evidence="9">DG-45</strain>
    </source>
</reference>
<dbReference type="Proteomes" id="UP000037210">
    <property type="component" value="Unassembled WGS sequence"/>
</dbReference>
<evidence type="ECO:0000256" key="6">
    <source>
        <dbReference type="ARBA" id="ARBA00023136"/>
    </source>
</evidence>
<feature type="transmembrane region" description="Helical" evidence="7">
    <location>
        <begin position="139"/>
        <end position="164"/>
    </location>
</feature>
<dbReference type="InterPro" id="IPR050171">
    <property type="entry name" value="MFS_Transporters"/>
</dbReference>
<dbReference type="PROSITE" id="PS50850">
    <property type="entry name" value="MFS"/>
    <property type="match status" value="1"/>
</dbReference>
<evidence type="ECO:0000259" key="8">
    <source>
        <dbReference type="PROSITE" id="PS50850"/>
    </source>
</evidence>
<feature type="transmembrane region" description="Helical" evidence="7">
    <location>
        <begin position="49"/>
        <end position="66"/>
    </location>
</feature>
<sequence length="393" mass="42742">MDTKNAESFTFGLFAMVITHTLVHAAGNIRGTLYPILKDEFVMTNQQIGIIAAIPPLAQALLSIPAGSMSDRYGAKKLVALSIGMAAIGAIIAGFTLNPWMYIVAATLLTLNSTIYHPPAHSFTARIVGVKDRAKAMGILNAGGTFGVAVGPLSITILMGWLAFTWRQLYLFWVTPILLGLVLLYFVRTEPSREMNKDIPNMPAEEETVSLLSRDFLLYISSRGVRMFAMSMVGAFLSIYLTEIRSWSVSEIGIMFGSSSLLGLAASPIGGIIASRVGEKRWAVLTFILGYACFFAAFFTKGVYPFMALYLSYRFSGILSMPAMAAITARLSPPRQMGMGYALSFMPESITGVIAPIVAAWLADFYGLFSIFMVATAVMYLSILILQMGVRIN</sequence>
<name>A0A0M0BMX7_9ARCH</name>
<organism evidence="9 10">
    <name type="scientific">miscellaneous Crenarchaeota group-15 archaeon DG-45</name>
    <dbReference type="NCBI Taxonomy" id="1685127"/>
    <lineage>
        <taxon>Archaea</taxon>
        <taxon>Candidatus Bathyarchaeota</taxon>
        <taxon>MCG-15</taxon>
    </lineage>
</organism>
<feature type="transmembrane region" description="Helical" evidence="7">
    <location>
        <begin position="254"/>
        <end position="275"/>
    </location>
</feature>
<keyword evidence="2" id="KW-0813">Transport</keyword>
<dbReference type="InterPro" id="IPR020846">
    <property type="entry name" value="MFS_dom"/>
</dbReference>
<evidence type="ECO:0000313" key="10">
    <source>
        <dbReference type="Proteomes" id="UP000037210"/>
    </source>
</evidence>
<dbReference type="PANTHER" id="PTHR23517">
    <property type="entry name" value="RESISTANCE PROTEIN MDTM, PUTATIVE-RELATED-RELATED"/>
    <property type="match status" value="1"/>
</dbReference>
<evidence type="ECO:0000256" key="3">
    <source>
        <dbReference type="ARBA" id="ARBA00022475"/>
    </source>
</evidence>
<dbReference type="Gene3D" id="1.20.1250.20">
    <property type="entry name" value="MFS general substrate transporter like domains"/>
    <property type="match status" value="2"/>
</dbReference>
<keyword evidence="4 7" id="KW-0812">Transmembrane</keyword>
<dbReference type="CDD" id="cd17325">
    <property type="entry name" value="MFS_MdtG_SLC18_like"/>
    <property type="match status" value="1"/>
</dbReference>
<comment type="caution">
    <text evidence="9">The sequence shown here is derived from an EMBL/GenBank/DDBJ whole genome shotgun (WGS) entry which is preliminary data.</text>
</comment>
<dbReference type="EMBL" id="LFWZ01000047">
    <property type="protein sequence ID" value="KON29927.1"/>
    <property type="molecule type" value="Genomic_DNA"/>
</dbReference>
<dbReference type="PANTHER" id="PTHR23517:SF3">
    <property type="entry name" value="INTEGRAL MEMBRANE TRANSPORT PROTEIN"/>
    <property type="match status" value="1"/>
</dbReference>
<keyword evidence="6 7" id="KW-0472">Membrane</keyword>
<feature type="transmembrane region" description="Helical" evidence="7">
    <location>
        <begin position="224"/>
        <end position="242"/>
    </location>
</feature>
<dbReference type="GO" id="GO:0005886">
    <property type="term" value="C:plasma membrane"/>
    <property type="evidence" value="ECO:0007669"/>
    <property type="project" value="UniProtKB-SubCell"/>
</dbReference>
<comment type="subcellular location">
    <subcellularLocation>
        <location evidence="1">Cell membrane</location>
        <topology evidence="1">Multi-pass membrane protein</topology>
    </subcellularLocation>
</comment>
<dbReference type="GO" id="GO:0022857">
    <property type="term" value="F:transmembrane transporter activity"/>
    <property type="evidence" value="ECO:0007669"/>
    <property type="project" value="InterPro"/>
</dbReference>
<protein>
    <recommendedName>
        <fullName evidence="8">Major facilitator superfamily (MFS) profile domain-containing protein</fullName>
    </recommendedName>
</protein>
<gene>
    <name evidence="9" type="ORF">AC482_05255</name>
</gene>
<feature type="transmembrane region" description="Helical" evidence="7">
    <location>
        <begin position="311"/>
        <end position="329"/>
    </location>
</feature>
<keyword evidence="3" id="KW-1003">Cell membrane</keyword>
<evidence type="ECO:0000256" key="1">
    <source>
        <dbReference type="ARBA" id="ARBA00004651"/>
    </source>
</evidence>
<dbReference type="InterPro" id="IPR036259">
    <property type="entry name" value="MFS_trans_sf"/>
</dbReference>
<evidence type="ECO:0000256" key="4">
    <source>
        <dbReference type="ARBA" id="ARBA00022692"/>
    </source>
</evidence>
<feature type="transmembrane region" description="Helical" evidence="7">
    <location>
        <begin position="78"/>
        <end position="95"/>
    </location>
</feature>
<accession>A0A0M0BMX7</accession>
<proteinExistence type="predicted"/>
<dbReference type="Pfam" id="PF07690">
    <property type="entry name" value="MFS_1"/>
    <property type="match status" value="2"/>
</dbReference>
<evidence type="ECO:0000256" key="7">
    <source>
        <dbReference type="SAM" id="Phobius"/>
    </source>
</evidence>
<dbReference type="SUPFAM" id="SSF103473">
    <property type="entry name" value="MFS general substrate transporter"/>
    <property type="match status" value="1"/>
</dbReference>
<feature type="transmembrane region" description="Helical" evidence="7">
    <location>
        <begin position="170"/>
        <end position="187"/>
    </location>
</feature>
<evidence type="ECO:0000313" key="9">
    <source>
        <dbReference type="EMBL" id="KON29927.1"/>
    </source>
</evidence>
<feature type="domain" description="Major facilitator superfamily (MFS) profile" evidence="8">
    <location>
        <begin position="5"/>
        <end position="393"/>
    </location>
</feature>
<keyword evidence="5 7" id="KW-1133">Transmembrane helix</keyword>
<feature type="transmembrane region" description="Helical" evidence="7">
    <location>
        <begin position="282"/>
        <end position="299"/>
    </location>
</feature>
<dbReference type="AlphaFoldDB" id="A0A0M0BMX7"/>